<dbReference type="GeneID" id="28993642"/>
<evidence type="ECO:0000313" key="1">
    <source>
        <dbReference type="EMBL" id="OAD67132.1"/>
    </source>
</evidence>
<dbReference type="InParanoid" id="A0A162TA26"/>
<dbReference type="EMBL" id="KV441025">
    <property type="protein sequence ID" value="OAD67132.1"/>
    <property type="molecule type" value="Genomic_DNA"/>
</dbReference>
<dbReference type="RefSeq" id="XP_018285172.1">
    <property type="nucleotide sequence ID" value="XM_018432736.1"/>
</dbReference>
<proteinExistence type="predicted"/>
<reference evidence="2" key="1">
    <citation type="submission" date="2015-06" db="EMBL/GenBank/DDBJ databases">
        <title>Expansion of signal transduction pathways in fungi by whole-genome duplication.</title>
        <authorList>
            <consortium name="DOE Joint Genome Institute"/>
            <person name="Corrochano L.M."/>
            <person name="Kuo A."/>
            <person name="Marcet-Houben M."/>
            <person name="Polaino S."/>
            <person name="Salamov A."/>
            <person name="Villalobos J.M."/>
            <person name="Alvarez M.I."/>
            <person name="Avalos J."/>
            <person name="Benito E.P."/>
            <person name="Benoit I."/>
            <person name="Burger G."/>
            <person name="Camino L.P."/>
            <person name="Canovas D."/>
            <person name="Cerda-Olmedo E."/>
            <person name="Cheng J.-F."/>
            <person name="Dominguez A."/>
            <person name="Elias M."/>
            <person name="Eslava A.P."/>
            <person name="Glaser F."/>
            <person name="Grimwood J."/>
            <person name="Gutierrez G."/>
            <person name="Heitman J."/>
            <person name="Henrissat B."/>
            <person name="Iturriaga E.A."/>
            <person name="Lang B.F."/>
            <person name="Lavin J.L."/>
            <person name="Lee S."/>
            <person name="Li W."/>
            <person name="Lindquist E."/>
            <person name="Lopez-Garcia S."/>
            <person name="Luque E.M."/>
            <person name="Marcos A.T."/>
            <person name="Martin J."/>
            <person name="McCluskey K."/>
            <person name="Medina H.R."/>
            <person name="Miralles-Duran A."/>
            <person name="Miyazaki A."/>
            <person name="Munoz-Torres E."/>
            <person name="Oguiza J.A."/>
            <person name="Ohm R."/>
            <person name="Olmedo M."/>
            <person name="Orejas M."/>
            <person name="Ortiz-Castellanos L."/>
            <person name="Pisabarro A.G."/>
            <person name="Rodriguez-Romero J."/>
            <person name="Ruiz-Herrera J."/>
            <person name="Ruiz-Vazquez R."/>
            <person name="Sanz C."/>
            <person name="Schackwitz W."/>
            <person name="Schmutz J."/>
            <person name="Shahriari M."/>
            <person name="Shelest E."/>
            <person name="Silva-Franco F."/>
            <person name="Soanes D."/>
            <person name="Syed K."/>
            <person name="Tagua V.G."/>
            <person name="Talbot N.J."/>
            <person name="Thon M."/>
            <person name="De vries R.P."/>
            <person name="Wiebenga A."/>
            <person name="Yadav J.S."/>
            <person name="Braun E.L."/>
            <person name="Baker S."/>
            <person name="Garre V."/>
            <person name="Horwitz B."/>
            <person name="Torres-Martinez S."/>
            <person name="Idnurm A."/>
            <person name="Herrera-Estrella A."/>
            <person name="Gabaldon T."/>
            <person name="Grigoriev I.V."/>
        </authorList>
    </citation>
    <scope>NUCLEOTIDE SEQUENCE [LARGE SCALE GENOMIC DNA]</scope>
    <source>
        <strain evidence="2">NRRL 1555(-)</strain>
    </source>
</reference>
<dbReference type="AlphaFoldDB" id="A0A162TA26"/>
<dbReference type="OrthoDB" id="3247418at2759"/>
<dbReference type="VEuPathDB" id="FungiDB:PHYBLDRAFT_151737"/>
<sequence>MSEINKAHDYLQSFCQQCLVIYKPGFLTCNMHLHLHLRETINNFGLVYDGFEATYMKTFINDTYKGDYVRKVLTYPSLVPFIPLLQKLTSSATTTANYDSYTSYASYASLSHQDF</sequence>
<protein>
    <recommendedName>
        <fullName evidence="3">C2H2-type zinc finger transcription factor</fullName>
    </recommendedName>
</protein>
<dbReference type="Proteomes" id="UP000077315">
    <property type="component" value="Unassembled WGS sequence"/>
</dbReference>
<accession>A0A162TA26</accession>
<evidence type="ECO:0000313" key="2">
    <source>
        <dbReference type="Proteomes" id="UP000077315"/>
    </source>
</evidence>
<keyword evidence="2" id="KW-1185">Reference proteome</keyword>
<evidence type="ECO:0008006" key="3">
    <source>
        <dbReference type="Google" id="ProtNLM"/>
    </source>
</evidence>
<name>A0A162TA26_PHYB8</name>
<gene>
    <name evidence="1" type="ORF">PHYBLDRAFT_151737</name>
</gene>
<organism evidence="1 2">
    <name type="scientific">Phycomyces blakesleeanus (strain ATCC 8743b / DSM 1359 / FGSC 10004 / NBRC 33097 / NRRL 1555)</name>
    <dbReference type="NCBI Taxonomy" id="763407"/>
    <lineage>
        <taxon>Eukaryota</taxon>
        <taxon>Fungi</taxon>
        <taxon>Fungi incertae sedis</taxon>
        <taxon>Mucoromycota</taxon>
        <taxon>Mucoromycotina</taxon>
        <taxon>Mucoromycetes</taxon>
        <taxon>Mucorales</taxon>
        <taxon>Phycomycetaceae</taxon>
        <taxon>Phycomyces</taxon>
    </lineage>
</organism>